<accession>A0ABV5C5C6</accession>
<dbReference type="Proteomes" id="UP001580430">
    <property type="component" value="Unassembled WGS sequence"/>
</dbReference>
<evidence type="ECO:0000256" key="2">
    <source>
        <dbReference type="ARBA" id="ARBA00022448"/>
    </source>
</evidence>
<dbReference type="Pfam" id="PF07690">
    <property type="entry name" value="MFS_1"/>
    <property type="match status" value="1"/>
</dbReference>
<dbReference type="PANTHER" id="PTHR43124:SF3">
    <property type="entry name" value="CHLORAMPHENICOL EFFLUX PUMP RV0191"/>
    <property type="match status" value="1"/>
</dbReference>
<feature type="transmembrane region" description="Helical" evidence="7">
    <location>
        <begin position="136"/>
        <end position="156"/>
    </location>
</feature>
<dbReference type="RefSeq" id="WP_375521809.1">
    <property type="nucleotide sequence ID" value="NZ_JBHIRY010000023.1"/>
</dbReference>
<organism evidence="9 10">
    <name type="scientific">Paenibacillus medicaginis</name>
    <dbReference type="NCBI Taxonomy" id="1470560"/>
    <lineage>
        <taxon>Bacteria</taxon>
        <taxon>Bacillati</taxon>
        <taxon>Bacillota</taxon>
        <taxon>Bacilli</taxon>
        <taxon>Bacillales</taxon>
        <taxon>Paenibacillaceae</taxon>
        <taxon>Paenibacillus</taxon>
    </lineage>
</organism>
<dbReference type="InterPro" id="IPR050189">
    <property type="entry name" value="MFS_Efflux_Transporters"/>
</dbReference>
<feature type="transmembrane region" description="Helical" evidence="7">
    <location>
        <begin position="43"/>
        <end position="66"/>
    </location>
</feature>
<proteinExistence type="predicted"/>
<dbReference type="PANTHER" id="PTHR43124">
    <property type="entry name" value="PURINE EFFLUX PUMP PBUE"/>
    <property type="match status" value="1"/>
</dbReference>
<keyword evidence="6 7" id="KW-0472">Membrane</keyword>
<feature type="transmembrane region" description="Helical" evidence="7">
    <location>
        <begin position="103"/>
        <end position="124"/>
    </location>
</feature>
<evidence type="ECO:0000256" key="6">
    <source>
        <dbReference type="ARBA" id="ARBA00023136"/>
    </source>
</evidence>
<feature type="transmembrane region" description="Helical" evidence="7">
    <location>
        <begin position="271"/>
        <end position="289"/>
    </location>
</feature>
<reference evidence="9 10" key="1">
    <citation type="submission" date="2024-09" db="EMBL/GenBank/DDBJ databases">
        <title>Paenibacillus zeirhizospherea sp. nov., isolated from surface of the maize (Zea mays) roots in a horticulture field, Hungary.</title>
        <authorList>
            <person name="Marton D."/>
            <person name="Farkas M."/>
            <person name="Bedics A."/>
            <person name="Toth E."/>
            <person name="Tancsics A."/>
            <person name="Boka K."/>
            <person name="Marati G."/>
            <person name="Kriszt B."/>
            <person name="Cserhati M."/>
        </authorList>
    </citation>
    <scope>NUCLEOTIDE SEQUENCE [LARGE SCALE GENOMIC DNA]</scope>
    <source>
        <strain evidence="9 10">JCM 18446</strain>
    </source>
</reference>
<evidence type="ECO:0000256" key="7">
    <source>
        <dbReference type="SAM" id="Phobius"/>
    </source>
</evidence>
<keyword evidence="2" id="KW-0813">Transport</keyword>
<dbReference type="EMBL" id="JBHIRY010000023">
    <property type="protein sequence ID" value="MFB5762719.1"/>
    <property type="molecule type" value="Genomic_DNA"/>
</dbReference>
<keyword evidence="10" id="KW-1185">Reference proteome</keyword>
<evidence type="ECO:0000313" key="10">
    <source>
        <dbReference type="Proteomes" id="UP001580430"/>
    </source>
</evidence>
<feature type="transmembrane region" description="Helical" evidence="7">
    <location>
        <begin position="238"/>
        <end position="259"/>
    </location>
</feature>
<feature type="domain" description="Major facilitator superfamily (MFS) profile" evidence="8">
    <location>
        <begin position="1"/>
        <end position="382"/>
    </location>
</feature>
<feature type="transmembrane region" description="Helical" evidence="7">
    <location>
        <begin position="73"/>
        <end position="91"/>
    </location>
</feature>
<evidence type="ECO:0000256" key="4">
    <source>
        <dbReference type="ARBA" id="ARBA00022692"/>
    </source>
</evidence>
<comment type="caution">
    <text evidence="9">The sequence shown here is derived from an EMBL/GenBank/DDBJ whole genome shotgun (WGS) entry which is preliminary data.</text>
</comment>
<evidence type="ECO:0000256" key="3">
    <source>
        <dbReference type="ARBA" id="ARBA00022475"/>
    </source>
</evidence>
<keyword evidence="4 7" id="KW-0812">Transmembrane</keyword>
<feature type="transmembrane region" description="Helical" evidence="7">
    <location>
        <begin position="7"/>
        <end position="31"/>
    </location>
</feature>
<feature type="transmembrane region" description="Helical" evidence="7">
    <location>
        <begin position="162"/>
        <end position="184"/>
    </location>
</feature>
<dbReference type="InterPro" id="IPR036259">
    <property type="entry name" value="MFS_trans_sf"/>
</dbReference>
<evidence type="ECO:0000259" key="8">
    <source>
        <dbReference type="PROSITE" id="PS50850"/>
    </source>
</evidence>
<evidence type="ECO:0000256" key="5">
    <source>
        <dbReference type="ARBA" id="ARBA00022989"/>
    </source>
</evidence>
<evidence type="ECO:0000313" key="9">
    <source>
        <dbReference type="EMBL" id="MFB5762719.1"/>
    </source>
</evidence>
<keyword evidence="3" id="KW-1003">Cell membrane</keyword>
<comment type="subcellular location">
    <subcellularLocation>
        <location evidence="1">Cell membrane</location>
        <topology evidence="1">Multi-pass membrane protein</topology>
    </subcellularLocation>
</comment>
<dbReference type="PROSITE" id="PS50850">
    <property type="entry name" value="MFS"/>
    <property type="match status" value="1"/>
</dbReference>
<feature type="transmembrane region" description="Helical" evidence="7">
    <location>
        <begin position="295"/>
        <end position="319"/>
    </location>
</feature>
<evidence type="ECO:0000256" key="1">
    <source>
        <dbReference type="ARBA" id="ARBA00004651"/>
    </source>
</evidence>
<keyword evidence="5 7" id="KW-1133">Transmembrane helix</keyword>
<feature type="transmembrane region" description="Helical" evidence="7">
    <location>
        <begin position="205"/>
        <end position="226"/>
    </location>
</feature>
<protein>
    <submittedName>
        <fullName evidence="9">MFS transporter</fullName>
    </submittedName>
</protein>
<dbReference type="CDD" id="cd17324">
    <property type="entry name" value="MFS_NepI_like"/>
    <property type="match status" value="1"/>
</dbReference>
<dbReference type="InterPro" id="IPR011701">
    <property type="entry name" value="MFS"/>
</dbReference>
<name>A0ABV5C5C6_9BACL</name>
<sequence length="401" mass="43972">MKNIHSSFIFFLALGIFGIITTEMGMIGVLPQVTQKFHITPSQAGYLVSAFALIVAISGPFLTILASGINRKAILLSAILMFAISNIVYAYTTKFEVMLAFRIVPAFFHPIFFSIALATTASLVSPERIGKAVTQVLAGVTVGFAFGVPITSYLATKVSLEAAFLFGAIVSVIAFIGILVWLPSMPVKERMSLGKQLGILRKPQLWLTLLIVVMIFTAMSSVYSYFAEYLGKVTHMSGTWISIMLMVFGVTMIAGNFLFGFFVNKSMTKTVILFPLVYAVIYLFTYYFGSYFLPMMVIVFVWGAVHSGGLILSQALLMTDAKEAPEFGNSLFVSFSNVGITVGTWIGGWFISQLGVHQLIWSGVILLLLAFLLIMIKRAISKSNAETSGKYIEDEINKVNQ</sequence>
<dbReference type="InterPro" id="IPR020846">
    <property type="entry name" value="MFS_dom"/>
</dbReference>
<gene>
    <name evidence="9" type="ORF">ACE5LO_20275</name>
</gene>
<dbReference type="SUPFAM" id="SSF103473">
    <property type="entry name" value="MFS general substrate transporter"/>
    <property type="match status" value="1"/>
</dbReference>
<dbReference type="Gene3D" id="1.20.1250.20">
    <property type="entry name" value="MFS general substrate transporter like domains"/>
    <property type="match status" value="2"/>
</dbReference>
<feature type="transmembrane region" description="Helical" evidence="7">
    <location>
        <begin position="358"/>
        <end position="376"/>
    </location>
</feature>
<feature type="transmembrane region" description="Helical" evidence="7">
    <location>
        <begin position="331"/>
        <end position="352"/>
    </location>
</feature>